<gene>
    <name evidence="2" type="ORF">g.3856</name>
</gene>
<dbReference type="EMBL" id="GECU01012577">
    <property type="protein sequence ID" value="JAS95129.1"/>
    <property type="molecule type" value="Transcribed_RNA"/>
</dbReference>
<feature type="compositionally biased region" description="Polar residues" evidence="1">
    <location>
        <begin position="7"/>
        <end position="26"/>
    </location>
</feature>
<feature type="non-terminal residue" evidence="2">
    <location>
        <position position="1"/>
    </location>
</feature>
<dbReference type="PANTHER" id="PTHR31781:SF1">
    <property type="entry name" value="PROTEIN UNC-80 HOMOLOG"/>
    <property type="match status" value="1"/>
</dbReference>
<organism evidence="2">
    <name type="scientific">Homalodisca liturata</name>
    <dbReference type="NCBI Taxonomy" id="320908"/>
    <lineage>
        <taxon>Eukaryota</taxon>
        <taxon>Metazoa</taxon>
        <taxon>Ecdysozoa</taxon>
        <taxon>Arthropoda</taxon>
        <taxon>Hexapoda</taxon>
        <taxon>Insecta</taxon>
        <taxon>Pterygota</taxon>
        <taxon>Neoptera</taxon>
        <taxon>Paraneoptera</taxon>
        <taxon>Hemiptera</taxon>
        <taxon>Auchenorrhyncha</taxon>
        <taxon>Membracoidea</taxon>
        <taxon>Cicadellidae</taxon>
        <taxon>Cicadellinae</taxon>
        <taxon>Proconiini</taxon>
        <taxon>Homalodisca</taxon>
    </lineage>
</organism>
<dbReference type="AlphaFoldDB" id="A0A1B6J7I4"/>
<dbReference type="GO" id="GO:0034703">
    <property type="term" value="C:cation channel complex"/>
    <property type="evidence" value="ECO:0007669"/>
    <property type="project" value="TreeGrafter"/>
</dbReference>
<feature type="non-terminal residue" evidence="2">
    <location>
        <position position="335"/>
    </location>
</feature>
<sequence length="335" mass="36852">GLADLAGTSSDSPTVGSVMDFSSTIQSTKQQDEEFQVIVQFTHSPGSNAQTSTSIKQVQVPVPRIGKIPTVTYEHLVAPSPPAMSVPTIVRQKTSIQSFGMASNREQSGGQKGADSVDSSAADVPAATFLDVAVLRCLFVSQWPEEGVFWALQFLYHRLQDLSEGSISQQQSRRRSNSLPIPKIEVSLYQSPETKKKENKDFIEVPEIKDMNILAEAPFTVQKSVEDKTSHTRRSSEKTKKKMKMADLRAFVETKLLSKSDKALEKIGQLETKSLDDQEYHRSLDTGDDNLTRVCSPLSKLLDPRRPVTNLVKGKSMPSLSCLLDEMTNGGGYIG</sequence>
<dbReference type="GO" id="GO:0055080">
    <property type="term" value="P:monoatomic cation homeostasis"/>
    <property type="evidence" value="ECO:0007669"/>
    <property type="project" value="TreeGrafter"/>
</dbReference>
<evidence type="ECO:0000256" key="1">
    <source>
        <dbReference type="SAM" id="MobiDB-lite"/>
    </source>
</evidence>
<name>A0A1B6J7I4_9HEMI</name>
<dbReference type="PANTHER" id="PTHR31781">
    <property type="entry name" value="UNC80"/>
    <property type="match status" value="1"/>
</dbReference>
<dbReference type="GO" id="GO:0005261">
    <property type="term" value="F:monoatomic cation channel activity"/>
    <property type="evidence" value="ECO:0007669"/>
    <property type="project" value="TreeGrafter"/>
</dbReference>
<feature type="region of interest" description="Disordered" evidence="1">
    <location>
        <begin position="1"/>
        <end position="26"/>
    </location>
</feature>
<accession>A0A1B6J7I4</accession>
<reference evidence="2" key="1">
    <citation type="submission" date="2015-11" db="EMBL/GenBank/DDBJ databases">
        <title>De novo transcriptome assembly of four potential Pierce s Disease insect vectors from Arizona vineyards.</title>
        <authorList>
            <person name="Tassone E.E."/>
        </authorList>
    </citation>
    <scope>NUCLEOTIDE SEQUENCE</scope>
</reference>
<evidence type="ECO:0000313" key="2">
    <source>
        <dbReference type="EMBL" id="JAS95129.1"/>
    </source>
</evidence>
<dbReference type="GO" id="GO:0030424">
    <property type="term" value="C:axon"/>
    <property type="evidence" value="ECO:0007669"/>
    <property type="project" value="TreeGrafter"/>
</dbReference>
<protein>
    <submittedName>
        <fullName evidence="2">Uncharacterized protein</fullName>
    </submittedName>
</protein>
<proteinExistence type="predicted"/>